<dbReference type="PROSITE" id="PS00455">
    <property type="entry name" value="AMP_BINDING"/>
    <property type="match status" value="2"/>
</dbReference>
<gene>
    <name evidence="11" type="ORF">ACFPH6_15625</name>
</gene>
<dbReference type="CDD" id="cd02440">
    <property type="entry name" value="AdoMet_MTases"/>
    <property type="match status" value="1"/>
</dbReference>
<feature type="domain" description="Carrier" evidence="10">
    <location>
        <begin position="1493"/>
        <end position="1567"/>
    </location>
</feature>
<keyword evidence="7" id="KW-0436">Ligase</keyword>
<evidence type="ECO:0000256" key="8">
    <source>
        <dbReference type="ARBA" id="ARBA00033440"/>
    </source>
</evidence>
<keyword evidence="6" id="KW-0597">Phosphoprotein</keyword>
<dbReference type="PROSITE" id="PS50075">
    <property type="entry name" value="CARRIER"/>
    <property type="match status" value="2"/>
</dbReference>
<accession>A0ABV8YNQ6</accession>
<evidence type="ECO:0000256" key="2">
    <source>
        <dbReference type="ARBA" id="ARBA00005102"/>
    </source>
</evidence>
<dbReference type="InterPro" id="IPR010071">
    <property type="entry name" value="AA_adenyl_dom"/>
</dbReference>
<dbReference type="Gene3D" id="3.30.300.30">
    <property type="match status" value="3"/>
</dbReference>
<feature type="region of interest" description="Disordered" evidence="9">
    <location>
        <begin position="2540"/>
        <end position="2572"/>
    </location>
</feature>
<evidence type="ECO:0000256" key="5">
    <source>
        <dbReference type="ARBA" id="ARBA00022450"/>
    </source>
</evidence>
<dbReference type="InterPro" id="IPR009081">
    <property type="entry name" value="PP-bd_ACP"/>
</dbReference>
<comment type="caution">
    <text evidence="11">The sequence shown here is derived from an EMBL/GenBank/DDBJ whole genome shotgun (WGS) entry which is preliminary data.</text>
</comment>
<dbReference type="Pfam" id="PF13193">
    <property type="entry name" value="AMP-binding_C"/>
    <property type="match status" value="1"/>
</dbReference>
<feature type="domain" description="Carrier" evidence="10">
    <location>
        <begin position="2567"/>
        <end position="2641"/>
    </location>
</feature>
<dbReference type="RefSeq" id="WP_386342353.1">
    <property type="nucleotide sequence ID" value="NZ_JBHSFG010000024.1"/>
</dbReference>
<comment type="cofactor">
    <cofactor evidence="1">
        <name>pantetheine 4'-phosphate</name>
        <dbReference type="ChEBI" id="CHEBI:47942"/>
    </cofactor>
</comment>
<evidence type="ECO:0000256" key="9">
    <source>
        <dbReference type="SAM" id="MobiDB-lite"/>
    </source>
</evidence>
<feature type="region of interest" description="Disordered" evidence="9">
    <location>
        <begin position="1471"/>
        <end position="1496"/>
    </location>
</feature>
<dbReference type="CDD" id="cd19535">
    <property type="entry name" value="Cyc_NRPS"/>
    <property type="match status" value="2"/>
</dbReference>
<dbReference type="InterPro" id="IPR013216">
    <property type="entry name" value="Methyltransf_11"/>
</dbReference>
<dbReference type="Pfam" id="PF00501">
    <property type="entry name" value="AMP-binding"/>
    <property type="match status" value="2"/>
</dbReference>
<dbReference type="Pfam" id="PF00550">
    <property type="entry name" value="PP-binding"/>
    <property type="match status" value="2"/>
</dbReference>
<dbReference type="InterPro" id="IPR000873">
    <property type="entry name" value="AMP-dep_synth/lig_dom"/>
</dbReference>
<protein>
    <recommendedName>
        <fullName evidence="4">Phenyloxazoline synthase MbtB</fullName>
    </recommendedName>
    <alternativeName>
        <fullName evidence="8">Mycobactin synthetase protein B</fullName>
    </alternativeName>
</protein>
<dbReference type="Gene3D" id="3.30.559.30">
    <property type="entry name" value="Nonribosomal peptide synthetase, condensation domain"/>
    <property type="match status" value="3"/>
</dbReference>
<evidence type="ECO:0000256" key="6">
    <source>
        <dbReference type="ARBA" id="ARBA00022553"/>
    </source>
</evidence>
<keyword evidence="12" id="KW-1185">Reference proteome</keyword>
<dbReference type="SUPFAM" id="SSF52777">
    <property type="entry name" value="CoA-dependent acyltransferases"/>
    <property type="match status" value="6"/>
</dbReference>
<reference evidence="12" key="1">
    <citation type="journal article" date="2019" name="Int. J. Syst. Evol. Microbiol.">
        <title>The Global Catalogue of Microorganisms (GCM) 10K type strain sequencing project: providing services to taxonomists for standard genome sequencing and annotation.</title>
        <authorList>
            <consortium name="The Broad Institute Genomics Platform"/>
            <consortium name="The Broad Institute Genome Sequencing Center for Infectious Disease"/>
            <person name="Wu L."/>
            <person name="Ma J."/>
        </authorList>
    </citation>
    <scope>NUCLEOTIDE SEQUENCE [LARGE SCALE GENOMIC DNA]</scope>
    <source>
        <strain evidence="12">DT43</strain>
    </source>
</reference>
<organism evidence="11 12">
    <name type="scientific">Streptomyces xiangluensis</name>
    <dbReference type="NCBI Taxonomy" id="2665720"/>
    <lineage>
        <taxon>Bacteria</taxon>
        <taxon>Bacillati</taxon>
        <taxon>Actinomycetota</taxon>
        <taxon>Actinomycetes</taxon>
        <taxon>Kitasatosporales</taxon>
        <taxon>Streptomycetaceae</taxon>
        <taxon>Streptomyces</taxon>
    </lineage>
</organism>
<name>A0ABV8YNQ6_9ACTN</name>
<dbReference type="InterPro" id="IPR025110">
    <property type="entry name" value="AMP-bd_C"/>
</dbReference>
<dbReference type="InterPro" id="IPR023213">
    <property type="entry name" value="CAT-like_dom_sf"/>
</dbReference>
<dbReference type="Gene3D" id="1.10.1200.10">
    <property type="entry name" value="ACP-like"/>
    <property type="match status" value="2"/>
</dbReference>
<dbReference type="InterPro" id="IPR006162">
    <property type="entry name" value="Ppantetheine_attach_site"/>
</dbReference>
<dbReference type="NCBIfam" id="NF003417">
    <property type="entry name" value="PRK04813.1"/>
    <property type="match status" value="3"/>
</dbReference>
<evidence type="ECO:0000256" key="4">
    <source>
        <dbReference type="ARBA" id="ARBA00016743"/>
    </source>
</evidence>
<comment type="pathway">
    <text evidence="2">Siderophore biosynthesis; mycobactin biosynthesis.</text>
</comment>
<dbReference type="Pfam" id="PF00668">
    <property type="entry name" value="Condensation"/>
    <property type="match status" value="3"/>
</dbReference>
<dbReference type="NCBIfam" id="TIGR01733">
    <property type="entry name" value="AA-adenyl-dom"/>
    <property type="match status" value="2"/>
</dbReference>
<dbReference type="SMART" id="SM00823">
    <property type="entry name" value="PKS_PP"/>
    <property type="match status" value="2"/>
</dbReference>
<dbReference type="InterPro" id="IPR029063">
    <property type="entry name" value="SAM-dependent_MTases_sf"/>
</dbReference>
<dbReference type="InterPro" id="IPR057737">
    <property type="entry name" value="Condensation_MtbB-like"/>
</dbReference>
<sequence>MDAASFPTPNGFDLADPDFAELLLREEDTARRREMLSGALLTFLVRTDSLDRGADIGTTTALESLVAVELNAVVEARLGVEIGLQELRRAMSARQLAERILELLEDAPAPLTGTVLAPDDESRFEPFGLTDLQQAYLLGRGGFFALGNVPAAFYAEIDAVSVDVERLEAAWNAVVERHDMLRTVFTDDGRQQALAEVPAYRFARFDVREMSAGVREARLTGIREEIAGRVREPARWPLFEIAVTRGDEERTRIHVAIDLLIADAPGIRQLMGEWLALEAGRDPGPLPRITFRDYVRALEGVEESAAFAGAREYWLDRLPDLPAAPELPLRVAPEAVEAARFSSRSLELSPERWARLRQRAMRGGLTPSMVLCWAYAATLRAWSASDAFTLNVTVNERLPLHPDIDRVIGEYTSQVLVAFETDEQSSVRDRITALQDRFWEDFEHRAFSGVRVLRELARSEDGTRTTMPFVFDAVLGQDLDEADLPGWFQGLPYVSATAPQVALECQVFELGGVLRVNWAVVEELFPPGLVDAAFAAFGGLLERLADDEGLWDSAELGLVGSGELVARQEANATETVLPRGLLHELGGPLRARGEAPAVIAGDRTVGYAELDRRAARIARRLRELGACPNSLVGVVMDKGWQQPVAALGVVQSGAAYLPVDASWPGERVRHVLGRGQCRIVLTQAHLRDTLDWPDGVAVLVVDDDAVWAGVDDGPVDCVAGPEDLAYVIFTSGSTGEPKGVMIDHRGAANTVADINSRFGVTAADRVLGLSSLSFDLSVWDIFGVFAAGGALVLPEADANRDPEAWAELVRRHRVTVWNTVPALMEMLVEHTGARGERVEDLRLVMMSGDWIPLSLPDRIRGVAPSAQVISLGGATEASIWSIWHPVGELDPAWPSIPYGRPLANQTFHVLDAGLGPAPTWVPGELFIGGTGVARGYWGDPDKTAERFLSHPVTGERLYRTGDLGRYHPDGTIEFLGRNDHQVKINGYRIELGEIEAKLTTHPGVKDAVVTAANNHLTAYLIPDATHDTGGESDRLRVSEWENVFNAMRSEVGVRGDDFDTTGWISTYTGAPIPEEAMRQWVDETVRRILECSPAHVLEIGCGTGLLATRIAPRARYTGVDVSAETLATLQAYFDARPEYADRVRLLHRDARDLADVEDGAVDCVVVNSVSQYFPSGAYLVDVVREAARVLSDDGTLFVGDVRDLRLLRAFHTSVELFQAGPTDSVDELTERVAQRGLQESELAISPELFRGLRGLGFSTVSVRPKTGDPTTEMADYRYDVILRRSPALAHAEAPGHVTVLDGQTEAVIDELRAALDEAAPHGPASVILRGVRNPRLWRDLHAADLLESGSAHTLEDLATGQSVAAGFRTDDLRAVAHDAGWLVEARLAEAPGAADIVFYRGHLPSHLSEECSTRDLDDGVPELVNRPAAPQLASRLIESVRDHLTGTLPSYMLPERYLVLDRFPLSANGKVDRGRLPAPDLDDTGDGPEDGAAPRNLREERLSAVWCDVLGRQSIGIHTDFFHAGGDSLLAVRTAAAAASNGLPLTAADIFAHPTIAAQAVLLATRDHEAEGQASSLPRLVSDPGGRFEPFGLTDLQQAYLLGRGGFFALGNVPAAFYAEIDAVSVDVERLEAAWNAVVERHDMLRTVFTDDGRQQALAEVPAYRFGRFDVREMSAGVREARLTGIREEIAGRVREPARWPLFEIAVTRVDEERTRIHVAIDLLIADGSTLGRLVHEWGVSYRRPSAEIAAPGVSFRDYVRALEGVEESAAFARAREYWLDRLPDLPAAPELPLRVAPEAVEAARFSSRSLELSPERWARLRQRALRGGLTPSMVLCWAYAATLRAWSASDAFTLNVTVNERLPLHPDIDRVIGEFTSVILLAAEFDATAPVRDQARALQDRFWKDFEHQAFSGVQVLRELARTDMSAPATMPVVFTSALGDGEASLGRAAQEFGELAYTVTQTPQVFLDCQVFELGGVLRVNWAVVEELFPPGLVDAAFAAFGGLLERLADDEGLWDRAELGLVGPGELVARQEANATETVLPRGLLHELGGPLRARGEAPAVIAPDRTVGYAELDRRAARIARRLRELGACPNSLVGVVMDKGWQQPVAALGVLQSGAAYLPVDASWPGERVRHVLGRGQCRIVLTQAHLRDTLDWPAEVTVLAVDDEAVWAGVDDGPVDCVAGPEDLAYVIFTSGSTGEPKGVMIDHRGAANTVADINSRFGVTAADRVLGLSSLSFDLSVWDMFGVFAAGGALVLPGPEAQRDPAEWLELLHTHHVTVWNTVPALMEMLVEHTGARGERVEDLRLVMMSGDWIPLSLPDRIRGVAPHGQVISLGGATEASIWSIWHPVGELDPTWPSIPYGRPLANQTFHVLDAGLGPAPTWVPGELFIGGTGVARGYWGDPDKTAERFLSHPVTGERLYRTGDLGRYHPDGTIEFLGRNDHQVKINGYRIELGEIEAKLTTHPGVKDAVVTAANNHLTAYLTPINPVTSVTGDPDEFIADVRTMIATVLPEYMVPRNFVLLDALPLSANGKVDRGALPAPLPQTVSAASRGTSDPGSTQGPEPRNDMERRLRDIWAEVLATETVGIHDDFGELGGDSLLALRVISRAADVGLALTPRQFFEHPTIAGLAGVATLAAPRPAGEARAEVVGDAPLLPAQAMLLDGLDGPVARHHNYALFFELDGPLNKVALRVALRTLIARHDALRTGFVHGPEGWRQRVTAVGEAPAAPLEWLNLGDLSVEEQDRTIEEFAERAQRGFDLAEPPLLRVLYFDRGRDRRPEVLLVAHWLVMDNFSLRLVVDELLAAHAQIAEEGHAELPSPTVPAAVWAGQVARYAEQTAVTFEEPARPPVEQTPRGVSRDAVTLIEVLDAPATDRLREQARSTVTMGDVLLAALARSACASGFGESIHVDVDGHGRAAVLPGTSPAADLSRTVGRLSVRYQLDIAALQDSAEAVRGIAAARLARPNGGLDDALARYGVTADAGGAPAPAPEFAFNYLGAVDELYAMPGLWPSRHRPGPLVHPDTPLLHRFEVLCGTVEGELLIGVTSAGAHQPEAERLLKNLMGELRGTENGVQSRTPGDGRASRGSALATTFRRWLSPAAAD</sequence>
<feature type="compositionally biased region" description="Polar residues" evidence="9">
    <location>
        <begin position="2548"/>
        <end position="2565"/>
    </location>
</feature>
<feature type="compositionally biased region" description="Acidic residues" evidence="9">
    <location>
        <begin position="1480"/>
        <end position="1489"/>
    </location>
</feature>
<dbReference type="InterPro" id="IPR020806">
    <property type="entry name" value="PKS_PP-bd"/>
</dbReference>
<dbReference type="Gene3D" id="3.40.50.150">
    <property type="entry name" value="Vaccinia Virus protein VP39"/>
    <property type="match status" value="1"/>
</dbReference>
<comment type="similarity">
    <text evidence="3">Belongs to the ATP-dependent AMP-binding enzyme family. MbtB subfamily.</text>
</comment>
<dbReference type="PROSITE" id="PS00012">
    <property type="entry name" value="PHOSPHOPANTETHEINE"/>
    <property type="match status" value="2"/>
</dbReference>
<dbReference type="SUPFAM" id="SSF47336">
    <property type="entry name" value="ACP-like"/>
    <property type="match status" value="3"/>
</dbReference>
<dbReference type="InterPro" id="IPR001242">
    <property type="entry name" value="Condensation_dom"/>
</dbReference>
<dbReference type="PANTHER" id="PTHR45527:SF10">
    <property type="entry name" value="PYOCHELIN SYNTHASE PCHF"/>
    <property type="match status" value="1"/>
</dbReference>
<evidence type="ECO:0000256" key="1">
    <source>
        <dbReference type="ARBA" id="ARBA00001957"/>
    </source>
</evidence>
<dbReference type="InterPro" id="IPR045851">
    <property type="entry name" value="AMP-bd_C_sf"/>
</dbReference>
<proteinExistence type="inferred from homology"/>
<dbReference type="Gene3D" id="3.40.50.980">
    <property type="match status" value="4"/>
</dbReference>
<dbReference type="CDD" id="cd12114">
    <property type="entry name" value="A_NRPS_TlmIV_like"/>
    <property type="match status" value="2"/>
</dbReference>
<evidence type="ECO:0000256" key="3">
    <source>
        <dbReference type="ARBA" id="ARBA00007380"/>
    </source>
</evidence>
<dbReference type="Gene3D" id="2.30.38.10">
    <property type="entry name" value="Luciferase, Domain 3"/>
    <property type="match status" value="2"/>
</dbReference>
<dbReference type="InterPro" id="IPR020845">
    <property type="entry name" value="AMP-binding_CS"/>
</dbReference>
<evidence type="ECO:0000256" key="7">
    <source>
        <dbReference type="ARBA" id="ARBA00022598"/>
    </source>
</evidence>
<dbReference type="SUPFAM" id="SSF56801">
    <property type="entry name" value="Acetyl-CoA synthetase-like"/>
    <property type="match status" value="2"/>
</dbReference>
<evidence type="ECO:0000313" key="11">
    <source>
        <dbReference type="EMBL" id="MFC4465936.1"/>
    </source>
</evidence>
<dbReference type="Gene3D" id="3.30.559.10">
    <property type="entry name" value="Chloramphenicol acetyltransferase-like domain"/>
    <property type="match status" value="3"/>
</dbReference>
<keyword evidence="5" id="KW-0596">Phosphopantetheine</keyword>
<evidence type="ECO:0000259" key="10">
    <source>
        <dbReference type="PROSITE" id="PS50075"/>
    </source>
</evidence>
<dbReference type="Proteomes" id="UP001596012">
    <property type="component" value="Unassembled WGS sequence"/>
</dbReference>
<dbReference type="PANTHER" id="PTHR45527">
    <property type="entry name" value="NONRIBOSOMAL PEPTIDE SYNTHETASE"/>
    <property type="match status" value="1"/>
</dbReference>
<dbReference type="SUPFAM" id="SSF53335">
    <property type="entry name" value="S-adenosyl-L-methionine-dependent methyltransferases"/>
    <property type="match status" value="1"/>
</dbReference>
<dbReference type="Pfam" id="PF08241">
    <property type="entry name" value="Methyltransf_11"/>
    <property type="match status" value="1"/>
</dbReference>
<evidence type="ECO:0000313" key="12">
    <source>
        <dbReference type="Proteomes" id="UP001596012"/>
    </source>
</evidence>
<dbReference type="InterPro" id="IPR036736">
    <property type="entry name" value="ACP-like_sf"/>
</dbReference>
<dbReference type="EMBL" id="JBHSFG010000024">
    <property type="protein sequence ID" value="MFC4465936.1"/>
    <property type="molecule type" value="Genomic_DNA"/>
</dbReference>